<protein>
    <submittedName>
        <fullName evidence="1">Uncharacterized protein</fullName>
    </submittedName>
</protein>
<organism evidence="1 2">
    <name type="scientific">Pelobates cultripes</name>
    <name type="common">Western spadefoot toad</name>
    <dbReference type="NCBI Taxonomy" id="61616"/>
    <lineage>
        <taxon>Eukaryota</taxon>
        <taxon>Metazoa</taxon>
        <taxon>Chordata</taxon>
        <taxon>Craniata</taxon>
        <taxon>Vertebrata</taxon>
        <taxon>Euteleostomi</taxon>
        <taxon>Amphibia</taxon>
        <taxon>Batrachia</taxon>
        <taxon>Anura</taxon>
        <taxon>Pelobatoidea</taxon>
        <taxon>Pelobatidae</taxon>
        <taxon>Pelobates</taxon>
    </lineage>
</organism>
<dbReference type="Proteomes" id="UP001295444">
    <property type="component" value="Chromosome 04"/>
</dbReference>
<sequence>GHETRLTKLEWELTALQSEQAKARQHMATMDDRRRWKNVKVHGLPDTVTMTEIPHLIRRLLAQLFPDKQTKQMQLDSCYRLTASPATATGAHRDIIIRFQAGPDKQEFIAATR</sequence>
<evidence type="ECO:0000313" key="1">
    <source>
        <dbReference type="EMBL" id="CAH2283029.1"/>
    </source>
</evidence>
<keyword evidence="2" id="KW-1185">Reference proteome</keyword>
<accession>A0AAD1W027</accession>
<gene>
    <name evidence="1" type="ORF">PECUL_23A039547</name>
</gene>
<dbReference type="Gene3D" id="3.30.70.1820">
    <property type="entry name" value="L1 transposable element, RRM domain"/>
    <property type="match status" value="1"/>
</dbReference>
<dbReference type="AlphaFoldDB" id="A0AAD1W027"/>
<feature type="non-terminal residue" evidence="1">
    <location>
        <position position="1"/>
    </location>
</feature>
<name>A0AAD1W027_PELCU</name>
<feature type="non-terminal residue" evidence="1">
    <location>
        <position position="113"/>
    </location>
</feature>
<proteinExistence type="predicted"/>
<dbReference type="EMBL" id="OW240915">
    <property type="protein sequence ID" value="CAH2283029.1"/>
    <property type="molecule type" value="Genomic_DNA"/>
</dbReference>
<reference evidence="1" key="1">
    <citation type="submission" date="2022-03" db="EMBL/GenBank/DDBJ databases">
        <authorList>
            <person name="Alioto T."/>
            <person name="Alioto T."/>
            <person name="Gomez Garrido J."/>
        </authorList>
    </citation>
    <scope>NUCLEOTIDE SEQUENCE</scope>
</reference>
<evidence type="ECO:0000313" key="2">
    <source>
        <dbReference type="Proteomes" id="UP001295444"/>
    </source>
</evidence>